<evidence type="ECO:0000313" key="2">
    <source>
        <dbReference type="EMBL" id="MDT8903178.1"/>
    </source>
</evidence>
<dbReference type="Pfam" id="PF07238">
    <property type="entry name" value="PilZ"/>
    <property type="match status" value="1"/>
</dbReference>
<keyword evidence="3" id="KW-1185">Reference proteome</keyword>
<dbReference type="SUPFAM" id="SSF141371">
    <property type="entry name" value="PilZ domain-like"/>
    <property type="match status" value="1"/>
</dbReference>
<protein>
    <submittedName>
        <fullName evidence="2">PilZ domain-containing protein</fullName>
    </submittedName>
</protein>
<feature type="domain" description="PilZ" evidence="1">
    <location>
        <begin position="5"/>
        <end position="109"/>
    </location>
</feature>
<evidence type="ECO:0000313" key="3">
    <source>
        <dbReference type="Proteomes" id="UP001254848"/>
    </source>
</evidence>
<accession>A0ABU3P2B3</accession>
<dbReference type="EMBL" id="JAUOZS010000001">
    <property type="protein sequence ID" value="MDT8903178.1"/>
    <property type="molecule type" value="Genomic_DNA"/>
</dbReference>
<comment type="caution">
    <text evidence="2">The sequence shown here is derived from an EMBL/GenBank/DDBJ whole genome shotgun (WGS) entry which is preliminary data.</text>
</comment>
<name>A0ABU3P2B3_9FIRM</name>
<sequence length="179" mass="20329">MNPNQRKFRRINFKTIMTAVGFTTPKGVSLRRNYPLPLEDISAGGLRYTSKFALPVGTRLDLVFQLADRKVRGTVEVVRSIKNKSGSYDIGCQFVSINPVTQEDIIKFVTLSSVRDTQPSSFYTLKENASPVNQPITCINCRCADCADKETCRACYKPSCGKRFCRMYRPARQDLRRKL</sequence>
<organism evidence="2 3">
    <name type="scientific">Anaeroselena agilis</name>
    <dbReference type="NCBI Taxonomy" id="3063788"/>
    <lineage>
        <taxon>Bacteria</taxon>
        <taxon>Bacillati</taxon>
        <taxon>Bacillota</taxon>
        <taxon>Negativicutes</taxon>
        <taxon>Acetonemataceae</taxon>
        <taxon>Anaeroselena</taxon>
    </lineage>
</organism>
<proteinExistence type="predicted"/>
<gene>
    <name evidence="2" type="ORF">Q4T40_18235</name>
</gene>
<reference evidence="2 3" key="1">
    <citation type="submission" date="2023-07" db="EMBL/GenBank/DDBJ databases">
        <title>The novel representative of Negativicutes class, Anaeroselena agilis gen. nov. sp. nov.</title>
        <authorList>
            <person name="Prokofeva M.I."/>
            <person name="Elcheninov A.G."/>
            <person name="Klyukina A."/>
            <person name="Kublanov I.V."/>
            <person name="Frolov E.N."/>
            <person name="Podosokorskaya O.A."/>
        </authorList>
    </citation>
    <scope>NUCLEOTIDE SEQUENCE [LARGE SCALE GENOMIC DNA]</scope>
    <source>
        <strain evidence="2 3">4137-cl</strain>
    </source>
</reference>
<dbReference type="InterPro" id="IPR009875">
    <property type="entry name" value="PilZ_domain"/>
</dbReference>
<evidence type="ECO:0000259" key="1">
    <source>
        <dbReference type="Pfam" id="PF07238"/>
    </source>
</evidence>
<dbReference type="Proteomes" id="UP001254848">
    <property type="component" value="Unassembled WGS sequence"/>
</dbReference>
<dbReference type="Gene3D" id="2.40.10.220">
    <property type="entry name" value="predicted glycosyltransferase like domains"/>
    <property type="match status" value="1"/>
</dbReference>
<dbReference type="RefSeq" id="WP_413781637.1">
    <property type="nucleotide sequence ID" value="NZ_JAUOZS010000001.1"/>
</dbReference>